<dbReference type="EnsemblMetazoa" id="AMEM014282-RA">
    <property type="protein sequence ID" value="AMEM014282-PA"/>
    <property type="gene ID" value="AMEM014282"/>
</dbReference>
<reference evidence="2" key="1">
    <citation type="submission" date="2020-05" db="UniProtKB">
        <authorList>
            <consortium name="EnsemblMetazoa"/>
        </authorList>
    </citation>
    <scope>IDENTIFICATION</scope>
    <source>
        <strain evidence="2">MAF</strain>
    </source>
</reference>
<accession>A0A182VFV3</accession>
<protein>
    <submittedName>
        <fullName evidence="2">Uncharacterized protein</fullName>
    </submittedName>
</protein>
<organism evidence="2 3">
    <name type="scientific">Anopheles merus</name>
    <name type="common">Mosquito</name>
    <dbReference type="NCBI Taxonomy" id="30066"/>
    <lineage>
        <taxon>Eukaryota</taxon>
        <taxon>Metazoa</taxon>
        <taxon>Ecdysozoa</taxon>
        <taxon>Arthropoda</taxon>
        <taxon>Hexapoda</taxon>
        <taxon>Insecta</taxon>
        <taxon>Pterygota</taxon>
        <taxon>Neoptera</taxon>
        <taxon>Endopterygota</taxon>
        <taxon>Diptera</taxon>
        <taxon>Nematocera</taxon>
        <taxon>Culicoidea</taxon>
        <taxon>Culicidae</taxon>
        <taxon>Anophelinae</taxon>
        <taxon>Anopheles</taxon>
    </lineage>
</organism>
<proteinExistence type="predicted"/>
<dbReference type="Proteomes" id="UP000075903">
    <property type="component" value="Unassembled WGS sequence"/>
</dbReference>
<sequence>MRCCFESEKPAQQGSDPLLMGRLMLLLLLVLLLLLLQVLMGEQLLMVMKMSWQGLLRQGRPRLSSGGGQLRFFAALWWWWRWPLLYATTTTASLQHGSTSGRGKVRVRWYCRHVRCHDRGVADEYSSLPPPPPWMSRNPSTSCGVVAGSSLHFCATCHFLFITRWRSFRKSRGGLALDSLSRFGDVYVVERRVASARGGGAGGPTLYEAQMRLGDGGTSCITTSSSKHTLRRSSTGDSAKETLFAGAGGGVATSAPEADPPSPPLYGGGALYGGAFRADGFSVFE</sequence>
<name>A0A182VFV3_ANOME</name>
<feature type="transmembrane region" description="Helical" evidence="1">
    <location>
        <begin position="19"/>
        <end position="40"/>
    </location>
</feature>
<dbReference type="AlphaFoldDB" id="A0A182VFV3"/>
<evidence type="ECO:0000256" key="1">
    <source>
        <dbReference type="SAM" id="Phobius"/>
    </source>
</evidence>
<evidence type="ECO:0000313" key="3">
    <source>
        <dbReference type="Proteomes" id="UP000075903"/>
    </source>
</evidence>
<dbReference type="VEuPathDB" id="VectorBase:AMEM014282"/>
<keyword evidence="1" id="KW-0812">Transmembrane</keyword>
<keyword evidence="1" id="KW-1133">Transmembrane helix</keyword>
<keyword evidence="1" id="KW-0472">Membrane</keyword>
<keyword evidence="3" id="KW-1185">Reference proteome</keyword>
<evidence type="ECO:0000313" key="2">
    <source>
        <dbReference type="EnsemblMetazoa" id="AMEM014282-PA"/>
    </source>
</evidence>